<dbReference type="Pfam" id="PF00823">
    <property type="entry name" value="PPE"/>
    <property type="match status" value="1"/>
</dbReference>
<accession>A0A1V3WTZ5</accession>
<dbReference type="InterPro" id="IPR022171">
    <property type="entry name" value="PPE_C"/>
</dbReference>
<dbReference type="AlphaFoldDB" id="A0A1V3WTZ5"/>
<dbReference type="SUPFAM" id="SSF140459">
    <property type="entry name" value="PE/PPE dimer-like"/>
    <property type="match status" value="1"/>
</dbReference>
<comment type="similarity">
    <text evidence="1">Belongs to the mycobacterial PPE family.</text>
</comment>
<dbReference type="Gene3D" id="1.20.1260.20">
    <property type="entry name" value="PPE superfamily"/>
    <property type="match status" value="1"/>
</dbReference>
<evidence type="ECO:0000259" key="3">
    <source>
        <dbReference type="Pfam" id="PF12484"/>
    </source>
</evidence>
<dbReference type="GO" id="GO:0052572">
    <property type="term" value="P:response to host immune response"/>
    <property type="evidence" value="ECO:0007669"/>
    <property type="project" value="TreeGrafter"/>
</dbReference>
<name>A0A1V3WTZ5_MYCKA</name>
<sequence>MIDFGVLPPEVTSIRMYSGPGSAPMLAAASAWSGLAAELTATADDYETIVARLQSEDWIGPAATSMAGAVQPYVAWMRATAAQAEQTATQARMLVAAYEAAVAAVVPPPLVAGNRAQVALLVSTNVFGQNTSRVALLEAEYGDMWTQDATAMYVYAAASANASRLTPFTSPTQTTSPSASAWQGAAVAKAAGTAAGGIQNLLSKLVSQAPNALLDLATPLSSLLASAGAAPTPPTWVVWLEDFLNLIAPLTGTWYNVTGLPYFGIGITNSLASTARAVGAIGPEVGAAAASAGGAAADAAGTLGRGAPIAAGMGNAPAVGKLSVPPGWSATGPVPVPSVGSVSAPLVSNIALPEAASESSNMLGGMPLAGPGVNAAGSAPRYGFRPKVMVRPPFAG</sequence>
<dbReference type="Pfam" id="PF12484">
    <property type="entry name" value="PPE-SVP"/>
    <property type="match status" value="1"/>
</dbReference>
<dbReference type="PANTHER" id="PTHR46766">
    <property type="entry name" value="GLUTAMINE-RICH PROTEIN 2"/>
    <property type="match status" value="1"/>
</dbReference>
<dbReference type="InterPro" id="IPR038332">
    <property type="entry name" value="PPE_sf"/>
</dbReference>
<dbReference type="InterPro" id="IPR000030">
    <property type="entry name" value="PPE_dom"/>
</dbReference>
<feature type="domain" description="PPE family C-terminal" evidence="3">
    <location>
        <begin position="310"/>
        <end position="392"/>
    </location>
</feature>
<evidence type="ECO:0000313" key="5">
    <source>
        <dbReference type="Proteomes" id="UP000189229"/>
    </source>
</evidence>
<feature type="domain" description="PPE" evidence="2">
    <location>
        <begin position="3"/>
        <end position="166"/>
    </location>
</feature>
<evidence type="ECO:0000313" key="4">
    <source>
        <dbReference type="EMBL" id="OOK70473.1"/>
    </source>
</evidence>
<comment type="caution">
    <text evidence="4">The sequence shown here is derived from an EMBL/GenBank/DDBJ whole genome shotgun (WGS) entry which is preliminary data.</text>
</comment>
<reference evidence="4 5" key="1">
    <citation type="submission" date="2017-02" db="EMBL/GenBank/DDBJ databases">
        <title>Complete genome sequences of Mycobacterium kansasii strains isolated from rhesus macaques.</title>
        <authorList>
            <person name="Panda A."/>
            <person name="Nagaraj S."/>
            <person name="Zhao X."/>
            <person name="Tettelin H."/>
            <person name="Detolla L.J."/>
        </authorList>
    </citation>
    <scope>NUCLEOTIDE SEQUENCE [LARGE SCALE GENOMIC DNA]</scope>
    <source>
        <strain evidence="4 5">11-3813</strain>
    </source>
</reference>
<evidence type="ECO:0000256" key="1">
    <source>
        <dbReference type="ARBA" id="ARBA00010652"/>
    </source>
</evidence>
<proteinExistence type="inferred from homology"/>
<dbReference type="EMBL" id="MVBM01000006">
    <property type="protein sequence ID" value="OOK70473.1"/>
    <property type="molecule type" value="Genomic_DNA"/>
</dbReference>
<dbReference type="Proteomes" id="UP000189229">
    <property type="component" value="Unassembled WGS sequence"/>
</dbReference>
<protein>
    <submittedName>
        <fullName evidence="4">PPE family protein</fullName>
    </submittedName>
</protein>
<dbReference type="FunFam" id="1.20.1260.20:FF:000001">
    <property type="entry name" value="PPE family protein PPE41"/>
    <property type="match status" value="1"/>
</dbReference>
<organism evidence="4 5">
    <name type="scientific">Mycobacterium kansasii</name>
    <dbReference type="NCBI Taxonomy" id="1768"/>
    <lineage>
        <taxon>Bacteria</taxon>
        <taxon>Bacillati</taxon>
        <taxon>Actinomycetota</taxon>
        <taxon>Actinomycetes</taxon>
        <taxon>Mycobacteriales</taxon>
        <taxon>Mycobacteriaceae</taxon>
        <taxon>Mycobacterium</taxon>
    </lineage>
</organism>
<gene>
    <name evidence="4" type="ORF">BZL30_6083</name>
</gene>
<evidence type="ECO:0000259" key="2">
    <source>
        <dbReference type="Pfam" id="PF00823"/>
    </source>
</evidence>
<dbReference type="PANTHER" id="PTHR46766:SF1">
    <property type="entry name" value="GLUTAMINE-RICH PROTEIN 2"/>
    <property type="match status" value="1"/>
</dbReference>